<gene>
    <name evidence="1" type="ORF">ACFPQB_10430</name>
</gene>
<comment type="caution">
    <text evidence="1">The sequence shown here is derived from an EMBL/GenBank/DDBJ whole genome shotgun (WGS) entry which is preliminary data.</text>
</comment>
<evidence type="ECO:0000313" key="1">
    <source>
        <dbReference type="EMBL" id="MFC5729334.1"/>
    </source>
</evidence>
<accession>A0ABW0ZI79</accession>
<sequence length="290" mass="31599">MSSRPDLALLSDFVPPWTPEQVAALDDWRQGDLLPCPPLIWSTTATSPDPVTGQPAQDGGLVPWPSPLPKYGIITSQTCDVCAKGPGERAPFVQVSPVVQVADATRDQWNELVAGQIVDRYGLTGKKLRSKWAADLRVSFPVSKAVLLGATPVRGFATPEQAVEFGAHLAHRAGRPALHDFFLDVVQPDIEAAIKASAKKGTGWWSKVEEVRLDIRGDDLAPKFFRLVVVTSSVLSPDEHDQWIQLGVSFKKRARAQGIKIGTTVVSPIDDLAARVYRDTVELSVPSLRR</sequence>
<evidence type="ECO:0000313" key="2">
    <source>
        <dbReference type="Proteomes" id="UP001596072"/>
    </source>
</evidence>
<name>A0ABW0ZI79_9ACTN</name>
<organism evidence="1 2">
    <name type="scientific">Nocardioides vastitatis</name>
    <dbReference type="NCBI Taxonomy" id="2568655"/>
    <lineage>
        <taxon>Bacteria</taxon>
        <taxon>Bacillati</taxon>
        <taxon>Actinomycetota</taxon>
        <taxon>Actinomycetes</taxon>
        <taxon>Propionibacteriales</taxon>
        <taxon>Nocardioidaceae</taxon>
        <taxon>Nocardioides</taxon>
    </lineage>
</organism>
<keyword evidence="2" id="KW-1185">Reference proteome</keyword>
<dbReference type="EMBL" id="JBHSNS010000004">
    <property type="protein sequence ID" value="MFC5729334.1"/>
    <property type="molecule type" value="Genomic_DNA"/>
</dbReference>
<dbReference type="RefSeq" id="WP_136432858.1">
    <property type="nucleotide sequence ID" value="NZ_JBHSNS010000004.1"/>
</dbReference>
<reference evidence="2" key="1">
    <citation type="journal article" date="2019" name="Int. J. Syst. Evol. Microbiol.">
        <title>The Global Catalogue of Microorganisms (GCM) 10K type strain sequencing project: providing services to taxonomists for standard genome sequencing and annotation.</title>
        <authorList>
            <consortium name="The Broad Institute Genomics Platform"/>
            <consortium name="The Broad Institute Genome Sequencing Center for Infectious Disease"/>
            <person name="Wu L."/>
            <person name="Ma J."/>
        </authorList>
    </citation>
    <scope>NUCLEOTIDE SEQUENCE [LARGE SCALE GENOMIC DNA]</scope>
    <source>
        <strain evidence="2">YIM 94188</strain>
    </source>
</reference>
<protein>
    <submittedName>
        <fullName evidence="1">Uncharacterized protein</fullName>
    </submittedName>
</protein>
<proteinExistence type="predicted"/>
<dbReference type="Proteomes" id="UP001596072">
    <property type="component" value="Unassembled WGS sequence"/>
</dbReference>